<dbReference type="AlphaFoldDB" id="A0A150ME91"/>
<dbReference type="Pfam" id="PF08858">
    <property type="entry name" value="IDEAL"/>
    <property type="match status" value="1"/>
</dbReference>
<organism evidence="3 4">
    <name type="scientific">Caldibacillus debilis</name>
    <dbReference type="NCBI Taxonomy" id="301148"/>
    <lineage>
        <taxon>Bacteria</taxon>
        <taxon>Bacillati</taxon>
        <taxon>Bacillota</taxon>
        <taxon>Bacilli</taxon>
        <taxon>Bacillales</taxon>
        <taxon>Bacillaceae</taxon>
        <taxon>Caldibacillus</taxon>
    </lineage>
</organism>
<dbReference type="InterPro" id="IPR027393">
    <property type="entry name" value="Virus_scaffolding_prot_C"/>
</dbReference>
<evidence type="ECO:0000313" key="4">
    <source>
        <dbReference type="Proteomes" id="UP000075683"/>
    </source>
</evidence>
<protein>
    <recommendedName>
        <fullName evidence="1">UPF0302 protein B4135_0287</fullName>
    </recommendedName>
</protein>
<gene>
    <name evidence="3" type="ORF">B4135_0287</name>
</gene>
<dbReference type="Gene3D" id="3.40.1530.30">
    <property type="entry name" value="Uncharacterised family UPF0302, N-terminal domain"/>
    <property type="match status" value="1"/>
</dbReference>
<dbReference type="NCBIfam" id="NF002965">
    <property type="entry name" value="PRK03636.1"/>
    <property type="match status" value="1"/>
</dbReference>
<dbReference type="InterPro" id="IPR011188">
    <property type="entry name" value="UPF0302"/>
</dbReference>
<dbReference type="InterPro" id="IPR014963">
    <property type="entry name" value="UPF0302_N"/>
</dbReference>
<dbReference type="Gene3D" id="4.10.810.10">
    <property type="entry name" value="Virus Scaffolding Protein, Chain A"/>
    <property type="match status" value="1"/>
</dbReference>
<name>A0A150ME91_9BACI</name>
<evidence type="ECO:0000313" key="3">
    <source>
        <dbReference type="EMBL" id="KYD22786.1"/>
    </source>
</evidence>
<proteinExistence type="inferred from homology"/>
<sequence length="197" mass="23609">MKRKVLRKVSKGGKKMATPVSVNEKKEFIRWFLNNYQLKKRECVWILNYLMSHDLLMEKVHFVEHAQFCPRGMIMSTVCVDDVPFRFYKESVMTTDAEKSFHDIRLNRNEDIYIQLIFKEMYQSHRYAAVLEENPYVPDILYITEQDRELAEKFLQASRENFLRERLKREIDAALDRGDKELFMELTEQLKSINPDG</sequence>
<dbReference type="PATRIC" id="fig|301148.3.peg.4152"/>
<comment type="similarity">
    <text evidence="1">Belongs to the UPF0302 family.</text>
</comment>
<feature type="domain" description="IDEAL" evidence="2">
    <location>
        <begin position="154"/>
        <end position="190"/>
    </location>
</feature>
<dbReference type="PIRSF" id="PIRSF007165">
    <property type="entry name" value="UCP007165"/>
    <property type="match status" value="1"/>
</dbReference>
<accession>A0A150ME91</accession>
<evidence type="ECO:0000259" key="2">
    <source>
        <dbReference type="SMART" id="SM00914"/>
    </source>
</evidence>
<evidence type="ECO:0000256" key="1">
    <source>
        <dbReference type="HAMAP-Rule" id="MF_00760"/>
    </source>
</evidence>
<dbReference type="Proteomes" id="UP000075683">
    <property type="component" value="Unassembled WGS sequence"/>
</dbReference>
<dbReference type="Pfam" id="PF08864">
    <property type="entry name" value="UPF0302"/>
    <property type="match status" value="1"/>
</dbReference>
<comment type="caution">
    <text evidence="3">The sequence shown here is derived from an EMBL/GenBank/DDBJ whole genome shotgun (WGS) entry which is preliminary data.</text>
</comment>
<dbReference type="InterPro" id="IPR038091">
    <property type="entry name" value="UPF0302_N_sf"/>
</dbReference>
<reference evidence="3 4" key="1">
    <citation type="submission" date="2016-01" db="EMBL/GenBank/DDBJ databases">
        <title>Draft Genome Sequences of Seven Thermophilic Sporeformers Isolated from Foods.</title>
        <authorList>
            <person name="Berendsen E.M."/>
            <person name="Wells-Bennik M.H."/>
            <person name="Krawcyk A.O."/>
            <person name="De Jong A."/>
            <person name="Holsappel S."/>
            <person name="Eijlander R.T."/>
            <person name="Kuipers O.P."/>
        </authorList>
    </citation>
    <scope>NUCLEOTIDE SEQUENCE [LARGE SCALE GENOMIC DNA]</scope>
    <source>
        <strain evidence="3 4">B4135</strain>
    </source>
</reference>
<dbReference type="EMBL" id="LQYT01000007">
    <property type="protein sequence ID" value="KYD22786.1"/>
    <property type="molecule type" value="Genomic_DNA"/>
</dbReference>
<dbReference type="HAMAP" id="MF_00760">
    <property type="entry name" value="UPF0302"/>
    <property type="match status" value="1"/>
</dbReference>
<dbReference type="InterPro" id="IPR014957">
    <property type="entry name" value="IDEAL_dom"/>
</dbReference>
<dbReference type="SMART" id="SM00914">
    <property type="entry name" value="IDEAL"/>
    <property type="match status" value="1"/>
</dbReference>
<dbReference type="STRING" id="301148.B4135_0287"/>